<feature type="region of interest" description="Disordered" evidence="1">
    <location>
        <begin position="195"/>
        <end position="244"/>
    </location>
</feature>
<dbReference type="SUPFAM" id="SSF47090">
    <property type="entry name" value="PGBD-like"/>
    <property type="match status" value="1"/>
</dbReference>
<name>A0A9W6SPI1_9ACTN</name>
<feature type="domain" description="Peptidoglycan binding-like" evidence="2">
    <location>
        <begin position="67"/>
        <end position="116"/>
    </location>
</feature>
<reference evidence="3" key="1">
    <citation type="submission" date="2023-03" db="EMBL/GenBank/DDBJ databases">
        <title>Actinorhabdospora filicis NBRC 111898.</title>
        <authorList>
            <person name="Ichikawa N."/>
            <person name="Sato H."/>
            <person name="Tonouchi N."/>
        </authorList>
    </citation>
    <scope>NUCLEOTIDE SEQUENCE</scope>
    <source>
        <strain evidence="3">NBRC 111898</strain>
    </source>
</reference>
<dbReference type="RefSeq" id="WP_285665845.1">
    <property type="nucleotide sequence ID" value="NZ_BSTX01000004.1"/>
</dbReference>
<dbReference type="Gene3D" id="1.10.101.10">
    <property type="entry name" value="PGBD-like superfamily/PGBD"/>
    <property type="match status" value="1"/>
</dbReference>
<dbReference type="InterPro" id="IPR036365">
    <property type="entry name" value="PGBD-like_sf"/>
</dbReference>
<proteinExistence type="predicted"/>
<evidence type="ECO:0000313" key="4">
    <source>
        <dbReference type="Proteomes" id="UP001165079"/>
    </source>
</evidence>
<gene>
    <name evidence="3" type="ORF">Afil01_54160</name>
</gene>
<keyword evidence="4" id="KW-1185">Reference proteome</keyword>
<dbReference type="InterPro" id="IPR036366">
    <property type="entry name" value="PGBDSf"/>
</dbReference>
<evidence type="ECO:0000313" key="3">
    <source>
        <dbReference type="EMBL" id="GLZ80609.1"/>
    </source>
</evidence>
<protein>
    <recommendedName>
        <fullName evidence="2">Peptidoglycan binding-like domain-containing protein</fullName>
    </recommendedName>
</protein>
<dbReference type="Proteomes" id="UP001165079">
    <property type="component" value="Unassembled WGS sequence"/>
</dbReference>
<dbReference type="EMBL" id="BSTX01000004">
    <property type="protein sequence ID" value="GLZ80609.1"/>
    <property type="molecule type" value="Genomic_DNA"/>
</dbReference>
<organism evidence="3 4">
    <name type="scientific">Actinorhabdospora filicis</name>
    <dbReference type="NCBI Taxonomy" id="1785913"/>
    <lineage>
        <taxon>Bacteria</taxon>
        <taxon>Bacillati</taxon>
        <taxon>Actinomycetota</taxon>
        <taxon>Actinomycetes</taxon>
        <taxon>Micromonosporales</taxon>
        <taxon>Micromonosporaceae</taxon>
        <taxon>Actinorhabdospora</taxon>
    </lineage>
</organism>
<comment type="caution">
    <text evidence="3">The sequence shown here is derived from an EMBL/GenBank/DDBJ whole genome shotgun (WGS) entry which is preliminary data.</text>
</comment>
<accession>A0A9W6SPI1</accession>
<evidence type="ECO:0000256" key="1">
    <source>
        <dbReference type="SAM" id="MobiDB-lite"/>
    </source>
</evidence>
<dbReference type="AlphaFoldDB" id="A0A9W6SPI1"/>
<dbReference type="InterPro" id="IPR002477">
    <property type="entry name" value="Peptidoglycan-bd-like"/>
</dbReference>
<evidence type="ECO:0000259" key="2">
    <source>
        <dbReference type="Pfam" id="PF01471"/>
    </source>
</evidence>
<sequence>MRAHETWRGEANSAGGAGGVREHPLLALQRQAGNAAVGRLLSSPRFAGVAKLEACAADRDRLAEGDRGDPVTRVQQGLADLGRGYDLGRKGADGVYGPKTAGAIRRFKADESLGSTAHGDMKAKTIRALDRLYATATGKKPGATTEPRGSVRLVRHDPLRFIDKSFQGFQSVVADIAPGPRARFAEYRQFVKGATFAGPTPDRMTNQSFQAGNHEPLSPTDFKEDTDGNPLGGYGHRDRTLPGILDEYSKPDRATGTHYRNEDSPGFFGPVESVHMLVDLDFMAMLVDTHKDHPGRPETPIPGTTISWPVKGSWPPP</sequence>
<dbReference type="Pfam" id="PF01471">
    <property type="entry name" value="PG_binding_1"/>
    <property type="match status" value="1"/>
</dbReference>